<keyword evidence="6" id="KW-1185">Reference proteome</keyword>
<dbReference type="STRING" id="485913.Krac_6553"/>
<dbReference type="EMBL" id="ADVG01000003">
    <property type="protein sequence ID" value="EFH85350.1"/>
    <property type="molecule type" value="Genomic_DNA"/>
</dbReference>
<keyword evidence="3" id="KW-0949">S-adenosyl-L-methionine</keyword>
<dbReference type="OrthoDB" id="7365827at2"/>
<dbReference type="GO" id="GO:0008757">
    <property type="term" value="F:S-adenosylmethionine-dependent methyltransferase activity"/>
    <property type="evidence" value="ECO:0007669"/>
    <property type="project" value="InterPro"/>
</dbReference>
<name>D6TVE7_KTERA</name>
<evidence type="ECO:0000256" key="3">
    <source>
        <dbReference type="ARBA" id="ARBA00022691"/>
    </source>
</evidence>
<sequence length="259" mass="29002">MSISGWDQMAEWWDNHLGEEGDLWHRALIDPPLLRLAGEVSGKCVLDLACGNGYLSRRFARQGAMVIGVDASAPLIERARSREARDPLGITYHVADAAHLSMLEDGVFDLVICNMALMDIEQADLAMREVARVLKQAGRWVFSLPHPCFDKVGTSGWDIEQISPTTTIWRKMSHYREMTVAEVPWLRVSGQDVHTRAYHRPLSWYIRTLHACGLAVSAFEEPEPTEEFLAASPQGPWIAEIPVHCVIEACKVTKEATPD</sequence>
<proteinExistence type="predicted"/>
<evidence type="ECO:0000313" key="5">
    <source>
        <dbReference type="EMBL" id="EFH85350.1"/>
    </source>
</evidence>
<feature type="domain" description="Methyltransferase type 11" evidence="4">
    <location>
        <begin position="46"/>
        <end position="142"/>
    </location>
</feature>
<accession>D6TVE7</accession>
<dbReference type="RefSeq" id="WP_007917566.1">
    <property type="nucleotide sequence ID" value="NZ_ADVG01000003.1"/>
</dbReference>
<evidence type="ECO:0000259" key="4">
    <source>
        <dbReference type="Pfam" id="PF08241"/>
    </source>
</evidence>
<dbReference type="Gene3D" id="3.40.50.150">
    <property type="entry name" value="Vaccinia Virus protein VP39"/>
    <property type="match status" value="1"/>
</dbReference>
<dbReference type="PANTHER" id="PTHR43464:SF19">
    <property type="entry name" value="UBIQUINONE BIOSYNTHESIS O-METHYLTRANSFERASE, MITOCHONDRIAL"/>
    <property type="match status" value="1"/>
</dbReference>
<organism evidence="5 6">
    <name type="scientific">Ktedonobacter racemifer DSM 44963</name>
    <dbReference type="NCBI Taxonomy" id="485913"/>
    <lineage>
        <taxon>Bacteria</taxon>
        <taxon>Bacillati</taxon>
        <taxon>Chloroflexota</taxon>
        <taxon>Ktedonobacteria</taxon>
        <taxon>Ktedonobacterales</taxon>
        <taxon>Ktedonobacteraceae</taxon>
        <taxon>Ktedonobacter</taxon>
    </lineage>
</organism>
<gene>
    <name evidence="5" type="ORF">Krac_6553</name>
</gene>
<evidence type="ECO:0000313" key="6">
    <source>
        <dbReference type="Proteomes" id="UP000004508"/>
    </source>
</evidence>
<dbReference type="eggNOG" id="COG2226">
    <property type="taxonomic scope" value="Bacteria"/>
</dbReference>
<dbReference type="InterPro" id="IPR029063">
    <property type="entry name" value="SAM-dependent_MTases_sf"/>
</dbReference>
<protein>
    <submittedName>
        <fullName evidence="5">Methyltransferase type 11</fullName>
    </submittedName>
</protein>
<keyword evidence="1 5" id="KW-0489">Methyltransferase</keyword>
<dbReference type="PANTHER" id="PTHR43464">
    <property type="entry name" value="METHYLTRANSFERASE"/>
    <property type="match status" value="1"/>
</dbReference>
<dbReference type="CDD" id="cd02440">
    <property type="entry name" value="AdoMet_MTases"/>
    <property type="match status" value="1"/>
</dbReference>
<dbReference type="Pfam" id="PF08241">
    <property type="entry name" value="Methyltransf_11"/>
    <property type="match status" value="1"/>
</dbReference>
<comment type="caution">
    <text evidence="5">The sequence shown here is derived from an EMBL/GenBank/DDBJ whole genome shotgun (WGS) entry which is preliminary data.</text>
</comment>
<keyword evidence="2 5" id="KW-0808">Transferase</keyword>
<dbReference type="SUPFAM" id="SSF53335">
    <property type="entry name" value="S-adenosyl-L-methionine-dependent methyltransferases"/>
    <property type="match status" value="1"/>
</dbReference>
<dbReference type="InterPro" id="IPR013216">
    <property type="entry name" value="Methyltransf_11"/>
</dbReference>
<dbReference type="Proteomes" id="UP000004508">
    <property type="component" value="Unassembled WGS sequence"/>
</dbReference>
<reference evidence="5 6" key="1">
    <citation type="journal article" date="2011" name="Stand. Genomic Sci.">
        <title>Non-contiguous finished genome sequence and contextual data of the filamentous soil bacterium Ktedonobacter racemifer type strain (SOSP1-21).</title>
        <authorList>
            <person name="Chang Y.J."/>
            <person name="Land M."/>
            <person name="Hauser L."/>
            <person name="Chertkov O."/>
            <person name="Del Rio T.G."/>
            <person name="Nolan M."/>
            <person name="Copeland A."/>
            <person name="Tice H."/>
            <person name="Cheng J.F."/>
            <person name="Lucas S."/>
            <person name="Han C."/>
            <person name="Goodwin L."/>
            <person name="Pitluck S."/>
            <person name="Ivanova N."/>
            <person name="Ovchinikova G."/>
            <person name="Pati A."/>
            <person name="Chen A."/>
            <person name="Palaniappan K."/>
            <person name="Mavromatis K."/>
            <person name="Liolios K."/>
            <person name="Brettin T."/>
            <person name="Fiebig A."/>
            <person name="Rohde M."/>
            <person name="Abt B."/>
            <person name="Goker M."/>
            <person name="Detter J.C."/>
            <person name="Woyke T."/>
            <person name="Bristow J."/>
            <person name="Eisen J.A."/>
            <person name="Markowitz V."/>
            <person name="Hugenholtz P."/>
            <person name="Kyrpides N.C."/>
            <person name="Klenk H.P."/>
            <person name="Lapidus A."/>
        </authorList>
    </citation>
    <scope>NUCLEOTIDE SEQUENCE [LARGE SCALE GENOMIC DNA]</scope>
    <source>
        <strain evidence="6">DSM 44963</strain>
    </source>
</reference>
<dbReference type="InParanoid" id="D6TVE7"/>
<dbReference type="GO" id="GO:0032259">
    <property type="term" value="P:methylation"/>
    <property type="evidence" value="ECO:0007669"/>
    <property type="project" value="UniProtKB-KW"/>
</dbReference>
<evidence type="ECO:0000256" key="2">
    <source>
        <dbReference type="ARBA" id="ARBA00022679"/>
    </source>
</evidence>
<dbReference type="AlphaFoldDB" id="D6TVE7"/>
<evidence type="ECO:0000256" key="1">
    <source>
        <dbReference type="ARBA" id="ARBA00022603"/>
    </source>
</evidence>